<accession>A0A5B0RZ36</accession>
<protein>
    <submittedName>
        <fullName evidence="1">Uncharacterized protein</fullName>
    </submittedName>
</protein>
<evidence type="ECO:0000313" key="1">
    <source>
        <dbReference type="EMBL" id="KAA1131171.1"/>
    </source>
</evidence>
<dbReference type="AlphaFoldDB" id="A0A5B0RZ36"/>
<organism evidence="1 2">
    <name type="scientific">Puccinia graminis f. sp. tritici</name>
    <dbReference type="NCBI Taxonomy" id="56615"/>
    <lineage>
        <taxon>Eukaryota</taxon>
        <taxon>Fungi</taxon>
        <taxon>Dikarya</taxon>
        <taxon>Basidiomycota</taxon>
        <taxon>Pucciniomycotina</taxon>
        <taxon>Pucciniomycetes</taxon>
        <taxon>Pucciniales</taxon>
        <taxon>Pucciniaceae</taxon>
        <taxon>Puccinia</taxon>
    </lineage>
</organism>
<dbReference type="Proteomes" id="UP000325313">
    <property type="component" value="Unassembled WGS sequence"/>
</dbReference>
<comment type="caution">
    <text evidence="1">The sequence shown here is derived from an EMBL/GenBank/DDBJ whole genome shotgun (WGS) entry which is preliminary data.</text>
</comment>
<evidence type="ECO:0000313" key="2">
    <source>
        <dbReference type="Proteomes" id="UP000325313"/>
    </source>
</evidence>
<proteinExistence type="predicted"/>
<sequence>MRSPQLNPIGLGTNTINSNRERSVSHLLNQRQLGRSRSNRAYVGGGKQPSQSLARALYTAAHLHVYKHESAWMAVRSSTNSGSGPEKTRLSSLLRYNPTWVNRDISTLAISLCSTFHPEIYPPHPLPTPYQYIQPQR</sequence>
<dbReference type="EMBL" id="VDEP01000104">
    <property type="protein sequence ID" value="KAA1131171.1"/>
    <property type="molecule type" value="Genomic_DNA"/>
</dbReference>
<reference evidence="1 2" key="1">
    <citation type="submission" date="2019-05" db="EMBL/GenBank/DDBJ databases">
        <title>Emergence of the Ug99 lineage of the wheat stem rust pathogen through somatic hybridization.</title>
        <authorList>
            <person name="Li F."/>
            <person name="Upadhyaya N.M."/>
            <person name="Sperschneider J."/>
            <person name="Matny O."/>
            <person name="Nguyen-Phuc H."/>
            <person name="Mago R."/>
            <person name="Raley C."/>
            <person name="Miller M.E."/>
            <person name="Silverstein K.A.T."/>
            <person name="Henningsen E."/>
            <person name="Hirsch C.D."/>
            <person name="Visser B."/>
            <person name="Pretorius Z.A."/>
            <person name="Steffenson B.J."/>
            <person name="Schwessinger B."/>
            <person name="Dodds P.N."/>
            <person name="Figueroa M."/>
        </authorList>
    </citation>
    <scope>NUCLEOTIDE SEQUENCE [LARGE SCALE GENOMIC DNA]</scope>
    <source>
        <strain evidence="1 2">Ug99</strain>
    </source>
</reference>
<name>A0A5B0RZ36_PUCGR</name>
<gene>
    <name evidence="1" type="ORF">PGTUg99_020498</name>
</gene>